<comment type="caution">
    <text evidence="1">The sequence shown here is derived from an EMBL/GenBank/DDBJ whole genome shotgun (WGS) entry which is preliminary data.</text>
</comment>
<protein>
    <submittedName>
        <fullName evidence="1">Uncharacterized protein</fullName>
    </submittedName>
</protein>
<name>A0A6G0T5M1_APHGL</name>
<dbReference type="AlphaFoldDB" id="A0A6G0T5M1"/>
<dbReference type="EMBL" id="VYZN01000054">
    <property type="protein sequence ID" value="KAE9526544.1"/>
    <property type="molecule type" value="Genomic_DNA"/>
</dbReference>
<keyword evidence="2" id="KW-1185">Reference proteome</keyword>
<evidence type="ECO:0000313" key="1">
    <source>
        <dbReference type="EMBL" id="KAE9526544.1"/>
    </source>
</evidence>
<sequence length="176" mass="20389">MLCSKRSASGETMSRDTIANVLLSRNHIIEQSGDWCDMGIPRKCLSTTKRNFEFMYSEKYSALELKIKNDKMLLIIGKRSSSFIIIVSQTYGESCIKFSTFSYLYKNFYKFYVQNNFQFEITNPRSRLSLYVDKLLIKFIAKNLPVKYLVEISHVNMFQCKDEPPSVGGPIRADLI</sequence>
<organism evidence="1 2">
    <name type="scientific">Aphis glycines</name>
    <name type="common">Soybean aphid</name>
    <dbReference type="NCBI Taxonomy" id="307491"/>
    <lineage>
        <taxon>Eukaryota</taxon>
        <taxon>Metazoa</taxon>
        <taxon>Ecdysozoa</taxon>
        <taxon>Arthropoda</taxon>
        <taxon>Hexapoda</taxon>
        <taxon>Insecta</taxon>
        <taxon>Pterygota</taxon>
        <taxon>Neoptera</taxon>
        <taxon>Paraneoptera</taxon>
        <taxon>Hemiptera</taxon>
        <taxon>Sternorrhyncha</taxon>
        <taxon>Aphidomorpha</taxon>
        <taxon>Aphidoidea</taxon>
        <taxon>Aphididae</taxon>
        <taxon>Aphidini</taxon>
        <taxon>Aphis</taxon>
        <taxon>Aphis</taxon>
    </lineage>
</organism>
<dbReference type="Proteomes" id="UP000475862">
    <property type="component" value="Unassembled WGS sequence"/>
</dbReference>
<gene>
    <name evidence="1" type="ORF">AGLY_013192</name>
</gene>
<proteinExistence type="predicted"/>
<evidence type="ECO:0000313" key="2">
    <source>
        <dbReference type="Proteomes" id="UP000475862"/>
    </source>
</evidence>
<reference evidence="1 2" key="1">
    <citation type="submission" date="2019-08" db="EMBL/GenBank/DDBJ databases">
        <title>The genome of the soybean aphid Biotype 1, its phylome, world population structure and adaptation to the North American continent.</title>
        <authorList>
            <person name="Giordano R."/>
            <person name="Donthu R.K."/>
            <person name="Hernandez A.G."/>
            <person name="Wright C.L."/>
            <person name="Zimin A.V."/>
        </authorList>
    </citation>
    <scope>NUCLEOTIDE SEQUENCE [LARGE SCALE GENOMIC DNA]</scope>
    <source>
        <tissue evidence="1">Whole aphids</tissue>
    </source>
</reference>
<accession>A0A6G0T5M1</accession>